<dbReference type="EMBL" id="AP012603">
    <property type="protein sequence ID" value="BAM86993.1"/>
    <property type="molecule type" value="Genomic_DNA"/>
</dbReference>
<evidence type="ECO:0000313" key="1">
    <source>
        <dbReference type="EMBL" id="BAM86993.1"/>
    </source>
</evidence>
<dbReference type="eggNOG" id="ENOG5033ER1">
    <property type="taxonomic scope" value="Bacteria"/>
</dbReference>
<keyword evidence="2" id="KW-1185">Reference proteome</keyword>
<proteinExistence type="predicted"/>
<name>M4Z1I0_9BRAD</name>
<gene>
    <name evidence="1" type="ORF">S58_09820</name>
</gene>
<accession>M4Z1I0</accession>
<dbReference type="PATRIC" id="fig|1245469.3.peg.1004"/>
<protein>
    <recommendedName>
        <fullName evidence="3">(2Fe-2S) ferredoxin domain-containing protein</fullName>
    </recommendedName>
</protein>
<dbReference type="KEGG" id="aol:S58_09820"/>
<dbReference type="OrthoDB" id="7412671at2"/>
<dbReference type="AlphaFoldDB" id="M4Z1I0"/>
<dbReference type="HOGENOM" id="CLU_153233_0_0_5"/>
<dbReference type="RefSeq" id="WP_015664128.1">
    <property type="nucleotide sequence ID" value="NC_020453.1"/>
</dbReference>
<dbReference type="GeneID" id="301814953"/>
<reference evidence="1 2" key="1">
    <citation type="journal article" date="2013" name="Appl. Environ. Microbiol.">
        <title>Genome analysis suggests that the soil oligotrophic bacterium Agromonas oligotrophica (Bradyrhizobium oligotrophicum) is a nitrogen-fixing symbiont of Aeschynomene indica.</title>
        <authorList>
            <person name="Okubo T."/>
            <person name="Fukushima S."/>
            <person name="Itakura M."/>
            <person name="Oshima K."/>
            <person name="Longtonglang A."/>
            <person name="Teaumroong N."/>
            <person name="Mitsui H."/>
            <person name="Hattori M."/>
            <person name="Hattori R."/>
            <person name="Hattori T."/>
            <person name="Minamisawa K."/>
        </authorList>
    </citation>
    <scope>NUCLEOTIDE SEQUENCE [LARGE SCALE GENOMIC DNA]</scope>
    <source>
        <strain evidence="1 2">S58</strain>
    </source>
</reference>
<sequence>MALPSIVRPRRAAPVLVCRKCLKRSDDPKAFRKAIKHALRPEDDRGSGPREKPARIVMTSCFGLCPKRAVVVTGGVRAQRGEYVLVSDTQDIPGALALLRDDQNKSS</sequence>
<evidence type="ECO:0000313" key="2">
    <source>
        <dbReference type="Proteomes" id="UP000011841"/>
    </source>
</evidence>
<dbReference type="Proteomes" id="UP000011841">
    <property type="component" value="Chromosome"/>
</dbReference>
<organism evidence="1 2">
    <name type="scientific">Bradyrhizobium oligotrophicum S58</name>
    <dbReference type="NCBI Taxonomy" id="1245469"/>
    <lineage>
        <taxon>Bacteria</taxon>
        <taxon>Pseudomonadati</taxon>
        <taxon>Pseudomonadota</taxon>
        <taxon>Alphaproteobacteria</taxon>
        <taxon>Hyphomicrobiales</taxon>
        <taxon>Nitrobacteraceae</taxon>
        <taxon>Bradyrhizobium</taxon>
    </lineage>
</organism>
<evidence type="ECO:0008006" key="3">
    <source>
        <dbReference type="Google" id="ProtNLM"/>
    </source>
</evidence>